<accession>A0A0A8ZI14</accession>
<sequence length="27" mass="3141">MGRLAEIWQIPDWTGYSSYLGSRLLLN</sequence>
<reference evidence="1" key="1">
    <citation type="submission" date="2014-09" db="EMBL/GenBank/DDBJ databases">
        <authorList>
            <person name="Magalhaes I.L.F."/>
            <person name="Oliveira U."/>
            <person name="Santos F.R."/>
            <person name="Vidigal T.H.D.A."/>
            <person name="Brescovit A.D."/>
            <person name="Santos A.J."/>
        </authorList>
    </citation>
    <scope>NUCLEOTIDE SEQUENCE</scope>
    <source>
        <tissue evidence="1">Shoot tissue taken approximately 20 cm above the soil surface</tissue>
    </source>
</reference>
<dbReference type="AlphaFoldDB" id="A0A0A8ZI14"/>
<protein>
    <submittedName>
        <fullName evidence="1">Uncharacterized protein</fullName>
    </submittedName>
</protein>
<organism evidence="1">
    <name type="scientific">Arundo donax</name>
    <name type="common">Giant reed</name>
    <name type="synonym">Donax arundinaceus</name>
    <dbReference type="NCBI Taxonomy" id="35708"/>
    <lineage>
        <taxon>Eukaryota</taxon>
        <taxon>Viridiplantae</taxon>
        <taxon>Streptophyta</taxon>
        <taxon>Embryophyta</taxon>
        <taxon>Tracheophyta</taxon>
        <taxon>Spermatophyta</taxon>
        <taxon>Magnoliopsida</taxon>
        <taxon>Liliopsida</taxon>
        <taxon>Poales</taxon>
        <taxon>Poaceae</taxon>
        <taxon>PACMAD clade</taxon>
        <taxon>Arundinoideae</taxon>
        <taxon>Arundineae</taxon>
        <taxon>Arundo</taxon>
    </lineage>
</organism>
<proteinExistence type="predicted"/>
<name>A0A0A8ZI14_ARUDO</name>
<evidence type="ECO:0000313" key="1">
    <source>
        <dbReference type="EMBL" id="JAD37333.1"/>
    </source>
</evidence>
<reference evidence="1" key="2">
    <citation type="journal article" date="2015" name="Data Brief">
        <title>Shoot transcriptome of the giant reed, Arundo donax.</title>
        <authorList>
            <person name="Barrero R.A."/>
            <person name="Guerrero F.D."/>
            <person name="Moolhuijzen P."/>
            <person name="Goolsby J.A."/>
            <person name="Tidwell J."/>
            <person name="Bellgard S.E."/>
            <person name="Bellgard M.I."/>
        </authorList>
    </citation>
    <scope>NUCLEOTIDE SEQUENCE</scope>
    <source>
        <tissue evidence="1">Shoot tissue taken approximately 20 cm above the soil surface</tissue>
    </source>
</reference>
<dbReference type="EMBL" id="GBRH01260562">
    <property type="protein sequence ID" value="JAD37333.1"/>
    <property type="molecule type" value="Transcribed_RNA"/>
</dbReference>